<dbReference type="AlphaFoldDB" id="A0A286A8I1"/>
<accession>A0A286A8I1</accession>
<feature type="signal peptide" evidence="1">
    <location>
        <begin position="1"/>
        <end position="22"/>
    </location>
</feature>
<protein>
    <submittedName>
        <fullName evidence="3">F5/8 type C domain-containing protein</fullName>
    </submittedName>
</protein>
<dbReference type="Pfam" id="PF00754">
    <property type="entry name" value="F5_F8_type_C"/>
    <property type="match status" value="1"/>
</dbReference>
<gene>
    <name evidence="3" type="ORF">SAMN06297358_2892</name>
</gene>
<evidence type="ECO:0000256" key="1">
    <source>
        <dbReference type="SAM" id="SignalP"/>
    </source>
</evidence>
<dbReference type="InterPro" id="IPR008979">
    <property type="entry name" value="Galactose-bd-like_sf"/>
</dbReference>
<dbReference type="SUPFAM" id="SSF49785">
    <property type="entry name" value="Galactose-binding domain-like"/>
    <property type="match status" value="1"/>
</dbReference>
<dbReference type="Gene3D" id="2.60.120.260">
    <property type="entry name" value="Galactose-binding domain-like"/>
    <property type="match status" value="1"/>
</dbReference>
<evidence type="ECO:0000313" key="3">
    <source>
        <dbReference type="EMBL" id="SOD18226.1"/>
    </source>
</evidence>
<name>A0A286A8I1_9SPHI</name>
<dbReference type="PROSITE" id="PS50022">
    <property type="entry name" value="FA58C_3"/>
    <property type="match status" value="1"/>
</dbReference>
<evidence type="ECO:0000313" key="4">
    <source>
        <dbReference type="Proteomes" id="UP000219281"/>
    </source>
</evidence>
<dbReference type="EMBL" id="OCMT01000003">
    <property type="protein sequence ID" value="SOD18226.1"/>
    <property type="molecule type" value="Genomic_DNA"/>
</dbReference>
<dbReference type="InterPro" id="IPR000421">
    <property type="entry name" value="FA58C"/>
</dbReference>
<proteinExistence type="predicted"/>
<dbReference type="InterPro" id="IPR013728">
    <property type="entry name" value="BT_3987-like_N"/>
</dbReference>
<feature type="chain" id="PRO_5012470779" evidence="1">
    <location>
        <begin position="23"/>
        <end position="342"/>
    </location>
</feature>
<reference evidence="4" key="1">
    <citation type="submission" date="2017-09" db="EMBL/GenBank/DDBJ databases">
        <authorList>
            <person name="Varghese N."/>
            <person name="Submissions S."/>
        </authorList>
    </citation>
    <scope>NUCLEOTIDE SEQUENCE [LARGE SCALE GENOMIC DNA]</scope>
    <source>
        <strain evidence="4">CGMCC 1.12803</strain>
    </source>
</reference>
<dbReference type="OrthoDB" id="1005114at2"/>
<sequence length="342" mass="36822">MMNKHISINIRFIIVSFLTVSAAVFQSCSKKETYDVTGDTETRIFINSEGRSSLANLKNSFTYAIQHTVEGSTSNADIQAKFPVLSTKPVSSTVTVNAEIDNSLVTAYNAANNVSYEKLPNGFATLTKTSVTIEQGSSISSDQILVSVDPSKFAQLTAPAYLIPIKLSSISSSSAKISTNYQTAYIVINTKEVIVKPNVAATGMFGALVTNYSAWGITASATPNTGVATQMFDNSTTTRWGFATHPLTITADMMETKTIGGLRLFAYRAATGFLFSNVIVSVSNDGVNYTELGTATNSTMVNASGYQYIGLYKTVQARYIRLALTWTSTSQRGISELGVYVQ</sequence>
<keyword evidence="4" id="KW-1185">Reference proteome</keyword>
<dbReference type="PROSITE" id="PS51257">
    <property type="entry name" value="PROKAR_LIPOPROTEIN"/>
    <property type="match status" value="1"/>
</dbReference>
<dbReference type="Pfam" id="PF08522">
    <property type="entry name" value="BT_3987-like_N"/>
    <property type="match status" value="1"/>
</dbReference>
<evidence type="ECO:0000259" key="2">
    <source>
        <dbReference type="PROSITE" id="PS50022"/>
    </source>
</evidence>
<dbReference type="Proteomes" id="UP000219281">
    <property type="component" value="Unassembled WGS sequence"/>
</dbReference>
<dbReference type="Gene3D" id="2.60.40.1740">
    <property type="entry name" value="hypothetical protein (bacova_03559)"/>
    <property type="match status" value="1"/>
</dbReference>
<feature type="domain" description="F5/8 type C" evidence="2">
    <location>
        <begin position="197"/>
        <end position="342"/>
    </location>
</feature>
<organism evidence="3 4">
    <name type="scientific">Pedobacter xixiisoli</name>
    <dbReference type="NCBI Taxonomy" id="1476464"/>
    <lineage>
        <taxon>Bacteria</taxon>
        <taxon>Pseudomonadati</taxon>
        <taxon>Bacteroidota</taxon>
        <taxon>Sphingobacteriia</taxon>
        <taxon>Sphingobacteriales</taxon>
        <taxon>Sphingobacteriaceae</taxon>
        <taxon>Pedobacter</taxon>
    </lineage>
</organism>
<keyword evidence="1" id="KW-0732">Signal</keyword>